<name>X1I2J4_9ZZZZ</name>
<evidence type="ECO:0000313" key="1">
    <source>
        <dbReference type="EMBL" id="GAH76621.1"/>
    </source>
</evidence>
<gene>
    <name evidence="1" type="ORF">S03H2_67493</name>
</gene>
<dbReference type="AlphaFoldDB" id="X1I2J4"/>
<dbReference type="EMBL" id="BARU01044202">
    <property type="protein sequence ID" value="GAH76621.1"/>
    <property type="molecule type" value="Genomic_DNA"/>
</dbReference>
<accession>X1I2J4</accession>
<protein>
    <submittedName>
        <fullName evidence="1">Uncharacterized protein</fullName>
    </submittedName>
</protein>
<sequence length="66" mass="7667">MTFIPYCGKTLKELGIEDEQGNLDLLKFKEHIEVCPFCKQFIFLLGADFIDNLVDAFGRFYKVKLC</sequence>
<organism evidence="1">
    <name type="scientific">marine sediment metagenome</name>
    <dbReference type="NCBI Taxonomy" id="412755"/>
    <lineage>
        <taxon>unclassified sequences</taxon>
        <taxon>metagenomes</taxon>
        <taxon>ecological metagenomes</taxon>
    </lineage>
</organism>
<reference evidence="1" key="1">
    <citation type="journal article" date="2014" name="Front. Microbiol.">
        <title>High frequency of phylogenetically diverse reductive dehalogenase-homologous genes in deep subseafloor sedimentary metagenomes.</title>
        <authorList>
            <person name="Kawai M."/>
            <person name="Futagami T."/>
            <person name="Toyoda A."/>
            <person name="Takaki Y."/>
            <person name="Nishi S."/>
            <person name="Hori S."/>
            <person name="Arai W."/>
            <person name="Tsubouchi T."/>
            <person name="Morono Y."/>
            <person name="Uchiyama I."/>
            <person name="Ito T."/>
            <person name="Fujiyama A."/>
            <person name="Inagaki F."/>
            <person name="Takami H."/>
        </authorList>
    </citation>
    <scope>NUCLEOTIDE SEQUENCE</scope>
    <source>
        <strain evidence="1">Expedition CK06-06</strain>
    </source>
</reference>
<comment type="caution">
    <text evidence="1">The sequence shown here is derived from an EMBL/GenBank/DDBJ whole genome shotgun (WGS) entry which is preliminary data.</text>
</comment>
<proteinExistence type="predicted"/>